<dbReference type="AlphaFoldDB" id="A0A4R2FI76"/>
<evidence type="ECO:0000313" key="2">
    <source>
        <dbReference type="EMBL" id="TCN81880.1"/>
    </source>
</evidence>
<protein>
    <submittedName>
        <fullName evidence="2">Uncharacterized protein DUF3108</fullName>
    </submittedName>
</protein>
<evidence type="ECO:0000313" key="3">
    <source>
        <dbReference type="Proteomes" id="UP000294832"/>
    </source>
</evidence>
<keyword evidence="1" id="KW-0732">Signal</keyword>
<dbReference type="EMBL" id="SLWF01000021">
    <property type="protein sequence ID" value="TCN81880.1"/>
    <property type="molecule type" value="Genomic_DNA"/>
</dbReference>
<evidence type="ECO:0000256" key="1">
    <source>
        <dbReference type="SAM" id="SignalP"/>
    </source>
</evidence>
<dbReference type="Proteomes" id="UP000294832">
    <property type="component" value="Unassembled WGS sequence"/>
</dbReference>
<comment type="caution">
    <text evidence="2">The sequence shown here is derived from an EMBL/GenBank/DDBJ whole genome shotgun (WGS) entry which is preliminary data.</text>
</comment>
<gene>
    <name evidence="2" type="ORF">EDC91_12126</name>
</gene>
<keyword evidence="3" id="KW-1185">Reference proteome</keyword>
<proteinExistence type="predicted"/>
<feature type="chain" id="PRO_5020640645" evidence="1">
    <location>
        <begin position="20"/>
        <end position="244"/>
    </location>
</feature>
<dbReference type="RefSeq" id="WP_165900140.1">
    <property type="nucleotide sequence ID" value="NZ_SLWF01000021.1"/>
</dbReference>
<dbReference type="InterPro" id="IPR021457">
    <property type="entry name" value="DUF3108"/>
</dbReference>
<reference evidence="2 3" key="1">
    <citation type="submission" date="2019-03" db="EMBL/GenBank/DDBJ databases">
        <title>Freshwater and sediment microbial communities from various areas in North America, analyzing microbe dynamics in response to fracking.</title>
        <authorList>
            <person name="Lamendella R."/>
        </authorList>
    </citation>
    <scope>NUCLEOTIDE SEQUENCE [LARGE SCALE GENOMIC DNA]</scope>
    <source>
        <strain evidence="2 3">74A</strain>
    </source>
</reference>
<feature type="signal peptide" evidence="1">
    <location>
        <begin position="1"/>
        <end position="19"/>
    </location>
</feature>
<dbReference type="Pfam" id="PF11306">
    <property type="entry name" value="DUF3108"/>
    <property type="match status" value="1"/>
</dbReference>
<accession>A0A4R2FI76</accession>
<sequence>MKTCRLLLLLWLLPLTVLAAPSPLAPQVVEYQVKYGSFSLGGARFILSPPKGNTYHYEMDSDLGLLLLSDKRKISSVFTEDNGQLLPLRFIHERTGTGKNFSEQIAFAKDLGKVFSVYKGEKSKLDYAGTLYDAMMLQLQFRLDLTKGKQQFSYKMVKDNEIENYHFRNLGTETVTLPSGSYQTVHLQLIRKSQKRHTDVWMAPDLGYLPVKFIHEEKGSAIELTLKRAQFTGATGTDQLAQTE</sequence>
<organism evidence="2 3">
    <name type="scientific">Shewanella fodinae</name>
    <dbReference type="NCBI Taxonomy" id="552357"/>
    <lineage>
        <taxon>Bacteria</taxon>
        <taxon>Pseudomonadati</taxon>
        <taxon>Pseudomonadota</taxon>
        <taxon>Gammaproteobacteria</taxon>
        <taxon>Alteromonadales</taxon>
        <taxon>Shewanellaceae</taxon>
        <taxon>Shewanella</taxon>
    </lineage>
</organism>
<name>A0A4R2FI76_9GAMM</name>